<dbReference type="InterPro" id="IPR000160">
    <property type="entry name" value="GGDEF_dom"/>
</dbReference>
<dbReference type="SUPFAM" id="SSF55073">
    <property type="entry name" value="Nucleotide cyclase"/>
    <property type="match status" value="1"/>
</dbReference>
<feature type="coiled-coil region" evidence="3">
    <location>
        <begin position="358"/>
        <end position="404"/>
    </location>
</feature>
<evidence type="ECO:0000259" key="4">
    <source>
        <dbReference type="PROSITE" id="PS50887"/>
    </source>
</evidence>
<dbReference type="PANTHER" id="PTHR45138">
    <property type="entry name" value="REGULATORY COMPONENTS OF SENSORY TRANSDUCTION SYSTEM"/>
    <property type="match status" value="1"/>
</dbReference>
<dbReference type="PANTHER" id="PTHR45138:SF9">
    <property type="entry name" value="DIGUANYLATE CYCLASE DGCM-RELATED"/>
    <property type="match status" value="1"/>
</dbReference>
<dbReference type="InterPro" id="IPR043128">
    <property type="entry name" value="Rev_trsase/Diguanyl_cyclase"/>
</dbReference>
<protein>
    <recommendedName>
        <fullName evidence="1">diguanylate cyclase</fullName>
        <ecNumber evidence="1">2.7.7.65</ecNumber>
    </recommendedName>
</protein>
<dbReference type="Gene3D" id="3.30.70.270">
    <property type="match status" value="1"/>
</dbReference>
<dbReference type="PROSITE" id="PS50887">
    <property type="entry name" value="GGDEF"/>
    <property type="match status" value="1"/>
</dbReference>
<gene>
    <name evidence="5" type="ORF">ACFOLG_04665</name>
</gene>
<dbReference type="EMBL" id="JBHRXN010000010">
    <property type="protein sequence ID" value="MFC3531470.1"/>
    <property type="molecule type" value="Genomic_DNA"/>
</dbReference>
<keyword evidence="5" id="KW-0548">Nucleotidyltransferase</keyword>
<dbReference type="Gene3D" id="1.25.40.10">
    <property type="entry name" value="Tetratricopeptide repeat domain"/>
    <property type="match status" value="2"/>
</dbReference>
<reference evidence="6" key="1">
    <citation type="journal article" date="2019" name="Int. J. Syst. Evol. Microbiol.">
        <title>The Global Catalogue of Microorganisms (GCM) 10K type strain sequencing project: providing services to taxonomists for standard genome sequencing and annotation.</title>
        <authorList>
            <consortium name="The Broad Institute Genomics Platform"/>
            <consortium name="The Broad Institute Genome Sequencing Center for Infectious Disease"/>
            <person name="Wu L."/>
            <person name="Ma J."/>
        </authorList>
    </citation>
    <scope>NUCLEOTIDE SEQUENCE [LARGE SCALE GENOMIC DNA]</scope>
    <source>
        <strain evidence="6">KCTC 42742</strain>
    </source>
</reference>
<dbReference type="SUPFAM" id="SSF48452">
    <property type="entry name" value="TPR-like"/>
    <property type="match status" value="2"/>
</dbReference>
<dbReference type="Proteomes" id="UP001595741">
    <property type="component" value="Unassembled WGS sequence"/>
</dbReference>
<keyword evidence="3" id="KW-0175">Coiled coil</keyword>
<dbReference type="Pfam" id="PF00990">
    <property type="entry name" value="GGDEF"/>
    <property type="match status" value="1"/>
</dbReference>
<evidence type="ECO:0000256" key="2">
    <source>
        <dbReference type="ARBA" id="ARBA00034247"/>
    </source>
</evidence>
<dbReference type="NCBIfam" id="TIGR00254">
    <property type="entry name" value="GGDEF"/>
    <property type="match status" value="1"/>
</dbReference>
<name>A0ABV7RB92_9NEIS</name>
<dbReference type="InterPro" id="IPR050469">
    <property type="entry name" value="Diguanylate_Cyclase"/>
</dbReference>
<evidence type="ECO:0000256" key="3">
    <source>
        <dbReference type="SAM" id="Coils"/>
    </source>
</evidence>
<dbReference type="RefSeq" id="WP_386088935.1">
    <property type="nucleotide sequence ID" value="NZ_JBHRXN010000010.1"/>
</dbReference>
<sequence length="571" mass="62440">MKAPSPSAPAPTTSRTISLHLRQARRARLSGEHHLGCQAAAEALALCDSLPRFRRQRDEALALLSLHSLRLGRLSAAVQYGLEAASGLDFVSQAAARADVLCSVAMACNEMGLGQDALKYALEALGAARISNDPELLSWALNRAGIATFSALGDLEQCVSLLQQAEIQARLAADEVACFSALTNLGVTYRAAGLQQEVLGHGDEARRLFLLARTQFVQAEQLAVSGSNLHSLATAYINLAEIHTNLGDFAAGRAALTQARSLAQQGHFTHIQRNVDLAEATLLHHSGQHQAAATALRALLAQDELLEFDMKMLAHEGLYRLYKDSGEFQLALGELEALRRIEQELANQRSSTQGWAIRKELEITSAQLAAERERLQAERERLRAARLEAEKAVADARMNELEQAALVDALTGVGNRRLLDLEGPARLARLGSDGGGLAVVVLDLDHFKNINDRFGHAVGDETLKKVAQLITLRTRSSDLVTRYGGEEFVLLLTDTVLESVLVCCERLRLAIMEYSWQEVHPLLHVTASFGLHWCDSPQSWDEALRAADIALYRAKRNGRNRLQLSSDRDLD</sequence>
<keyword evidence="6" id="KW-1185">Reference proteome</keyword>
<accession>A0ABV7RB92</accession>
<organism evidence="5 6">
    <name type="scientific">Vogesella facilis</name>
    <dbReference type="NCBI Taxonomy" id="1655232"/>
    <lineage>
        <taxon>Bacteria</taxon>
        <taxon>Pseudomonadati</taxon>
        <taxon>Pseudomonadota</taxon>
        <taxon>Betaproteobacteria</taxon>
        <taxon>Neisseriales</taxon>
        <taxon>Chromobacteriaceae</taxon>
        <taxon>Vogesella</taxon>
    </lineage>
</organism>
<dbReference type="GO" id="GO:0052621">
    <property type="term" value="F:diguanylate cyclase activity"/>
    <property type="evidence" value="ECO:0007669"/>
    <property type="project" value="UniProtKB-EC"/>
</dbReference>
<proteinExistence type="predicted"/>
<dbReference type="SMART" id="SM00267">
    <property type="entry name" value="GGDEF"/>
    <property type="match status" value="1"/>
</dbReference>
<comment type="caution">
    <text evidence="5">The sequence shown here is derived from an EMBL/GenBank/DDBJ whole genome shotgun (WGS) entry which is preliminary data.</text>
</comment>
<feature type="domain" description="GGDEF" evidence="4">
    <location>
        <begin position="435"/>
        <end position="567"/>
    </location>
</feature>
<evidence type="ECO:0000256" key="1">
    <source>
        <dbReference type="ARBA" id="ARBA00012528"/>
    </source>
</evidence>
<evidence type="ECO:0000313" key="5">
    <source>
        <dbReference type="EMBL" id="MFC3531470.1"/>
    </source>
</evidence>
<dbReference type="CDD" id="cd01949">
    <property type="entry name" value="GGDEF"/>
    <property type="match status" value="1"/>
</dbReference>
<dbReference type="InterPro" id="IPR011990">
    <property type="entry name" value="TPR-like_helical_dom_sf"/>
</dbReference>
<evidence type="ECO:0000313" key="6">
    <source>
        <dbReference type="Proteomes" id="UP001595741"/>
    </source>
</evidence>
<keyword evidence="5" id="KW-0808">Transferase</keyword>
<comment type="catalytic activity">
    <reaction evidence="2">
        <text>2 GTP = 3',3'-c-di-GMP + 2 diphosphate</text>
        <dbReference type="Rhea" id="RHEA:24898"/>
        <dbReference type="ChEBI" id="CHEBI:33019"/>
        <dbReference type="ChEBI" id="CHEBI:37565"/>
        <dbReference type="ChEBI" id="CHEBI:58805"/>
        <dbReference type="EC" id="2.7.7.65"/>
    </reaction>
</comment>
<dbReference type="InterPro" id="IPR029787">
    <property type="entry name" value="Nucleotide_cyclase"/>
</dbReference>
<dbReference type="EC" id="2.7.7.65" evidence="1"/>